<dbReference type="GO" id="GO:0006580">
    <property type="term" value="P:ethanolamine metabolic process"/>
    <property type="evidence" value="ECO:0007669"/>
    <property type="project" value="TreeGrafter"/>
</dbReference>
<dbReference type="Pfam" id="PF03009">
    <property type="entry name" value="GDPD"/>
    <property type="match status" value="1"/>
</dbReference>
<evidence type="ECO:0000313" key="3">
    <source>
        <dbReference type="EMBL" id="KAJ8946667.1"/>
    </source>
</evidence>
<evidence type="ECO:0000259" key="2">
    <source>
        <dbReference type="PROSITE" id="PS51704"/>
    </source>
</evidence>
<dbReference type="PANTHER" id="PTHR46320:SF1">
    <property type="entry name" value="GLYCEROPHOSPHODIESTER PHOSPHODIESTERASE 1"/>
    <property type="match status" value="1"/>
</dbReference>
<protein>
    <recommendedName>
        <fullName evidence="2">GP-PDE domain-containing protein</fullName>
    </recommendedName>
</protein>
<dbReference type="SUPFAM" id="SSF51695">
    <property type="entry name" value="PLC-like phosphodiesterases"/>
    <property type="match status" value="1"/>
</dbReference>
<dbReference type="GO" id="GO:0005886">
    <property type="term" value="C:plasma membrane"/>
    <property type="evidence" value="ECO:0007669"/>
    <property type="project" value="TreeGrafter"/>
</dbReference>
<keyword evidence="4" id="KW-1185">Reference proteome</keyword>
<dbReference type="AlphaFoldDB" id="A0AAV8Y678"/>
<dbReference type="GO" id="GO:0003676">
    <property type="term" value="F:nucleic acid binding"/>
    <property type="evidence" value="ECO:0007669"/>
    <property type="project" value="InterPro"/>
</dbReference>
<proteinExistence type="predicted"/>
<dbReference type="Proteomes" id="UP001162162">
    <property type="component" value="Unassembled WGS sequence"/>
</dbReference>
<organism evidence="3 4">
    <name type="scientific">Aromia moschata</name>
    <dbReference type="NCBI Taxonomy" id="1265417"/>
    <lineage>
        <taxon>Eukaryota</taxon>
        <taxon>Metazoa</taxon>
        <taxon>Ecdysozoa</taxon>
        <taxon>Arthropoda</taxon>
        <taxon>Hexapoda</taxon>
        <taxon>Insecta</taxon>
        <taxon>Pterygota</taxon>
        <taxon>Neoptera</taxon>
        <taxon>Endopterygota</taxon>
        <taxon>Coleoptera</taxon>
        <taxon>Polyphaga</taxon>
        <taxon>Cucujiformia</taxon>
        <taxon>Chrysomeloidea</taxon>
        <taxon>Cerambycidae</taxon>
        <taxon>Cerambycinae</taxon>
        <taxon>Callichromatini</taxon>
        <taxon>Aromia</taxon>
    </lineage>
</organism>
<dbReference type="EMBL" id="JAPWTK010000180">
    <property type="protein sequence ID" value="KAJ8946667.1"/>
    <property type="molecule type" value="Genomic_DNA"/>
</dbReference>
<comment type="caution">
    <text evidence="3">The sequence shown here is derived from an EMBL/GenBank/DDBJ whole genome shotgun (WGS) entry which is preliminary data.</text>
</comment>
<name>A0AAV8Y678_9CUCU</name>
<dbReference type="Gene3D" id="3.20.20.190">
    <property type="entry name" value="Phosphatidylinositol (PI) phosphodiesterase"/>
    <property type="match status" value="1"/>
</dbReference>
<feature type="transmembrane region" description="Helical" evidence="1">
    <location>
        <begin position="321"/>
        <end position="349"/>
    </location>
</feature>
<sequence length="357" mass="41160">MDLFVGQQDPPDLSPLDCFLWGFLKEIVYRQPIEHNIDLLKTRIIQAVMQLYWVPTWLLFVIEGRIKDARLFLAILTIFYFFRGCSLLINDIFFNAIPYSVVLIVVILLGIYLVRIPPPDYKQLEHAASEFMVKSVAHRGGGWDAPENSLIAFELSKEKGYDVIEFDVTLTGDGVPIVFHDTTLHRMAGIDLVVQDTTWEELSKVDISVAHRYKENFTGTTIPTLDEAVTQMLACDQKMIIDIKDNDPKMVTVILNLYKKYSLHSKSIVSSFYPNIIYRIRRADPKIVCSLAWKKDEFSYEICEHDGCRGKRRANVWYKHCFLVLCDFIHAWALPRITYYVLGVSLILLHKESLSGL</sequence>
<dbReference type="Gene3D" id="3.30.420.10">
    <property type="entry name" value="Ribonuclease H-like superfamily/Ribonuclease H"/>
    <property type="match status" value="1"/>
</dbReference>
<feature type="transmembrane region" description="Helical" evidence="1">
    <location>
        <begin position="44"/>
        <end position="62"/>
    </location>
</feature>
<keyword evidence="1" id="KW-0472">Membrane</keyword>
<dbReference type="GO" id="GO:0008889">
    <property type="term" value="F:glycerophosphodiester phosphodiesterase activity"/>
    <property type="evidence" value="ECO:0007669"/>
    <property type="project" value="TreeGrafter"/>
</dbReference>
<feature type="transmembrane region" description="Helical" evidence="1">
    <location>
        <begin position="71"/>
        <end position="90"/>
    </location>
</feature>
<dbReference type="InterPro" id="IPR030395">
    <property type="entry name" value="GP_PDE_dom"/>
</dbReference>
<keyword evidence="1" id="KW-0812">Transmembrane</keyword>
<dbReference type="GO" id="GO:0006644">
    <property type="term" value="P:phospholipid metabolic process"/>
    <property type="evidence" value="ECO:0007669"/>
    <property type="project" value="TreeGrafter"/>
</dbReference>
<feature type="domain" description="GP-PDE" evidence="2">
    <location>
        <begin position="133"/>
        <end position="357"/>
    </location>
</feature>
<dbReference type="InterPro" id="IPR036397">
    <property type="entry name" value="RNaseH_sf"/>
</dbReference>
<dbReference type="InterPro" id="IPR017946">
    <property type="entry name" value="PLC-like_Pdiesterase_TIM-brl"/>
</dbReference>
<keyword evidence="1" id="KW-1133">Transmembrane helix</keyword>
<gene>
    <name evidence="3" type="ORF">NQ318_019979</name>
</gene>
<accession>A0AAV8Y678</accession>
<feature type="transmembrane region" description="Helical" evidence="1">
    <location>
        <begin position="96"/>
        <end position="114"/>
    </location>
</feature>
<evidence type="ECO:0000313" key="4">
    <source>
        <dbReference type="Proteomes" id="UP001162162"/>
    </source>
</evidence>
<reference evidence="3" key="1">
    <citation type="journal article" date="2023" name="Insect Mol. Biol.">
        <title>Genome sequencing provides insights into the evolution of gene families encoding plant cell wall-degrading enzymes in longhorned beetles.</title>
        <authorList>
            <person name="Shin N.R."/>
            <person name="Okamura Y."/>
            <person name="Kirsch R."/>
            <person name="Pauchet Y."/>
        </authorList>
    </citation>
    <scope>NUCLEOTIDE SEQUENCE</scope>
    <source>
        <strain evidence="3">AMC_N1</strain>
    </source>
</reference>
<dbReference type="PROSITE" id="PS51704">
    <property type="entry name" value="GP_PDE"/>
    <property type="match status" value="1"/>
</dbReference>
<evidence type="ECO:0000256" key="1">
    <source>
        <dbReference type="SAM" id="Phobius"/>
    </source>
</evidence>
<dbReference type="GO" id="GO:0070291">
    <property type="term" value="P:N-acylethanolamine metabolic process"/>
    <property type="evidence" value="ECO:0007669"/>
    <property type="project" value="TreeGrafter"/>
</dbReference>
<dbReference type="PANTHER" id="PTHR46320">
    <property type="entry name" value="GLYCEROPHOSPHODIESTER PHOSPHODIESTERASE 1"/>
    <property type="match status" value="1"/>
</dbReference>